<dbReference type="InterPro" id="IPR024314">
    <property type="entry name" value="SUFU_C"/>
</dbReference>
<dbReference type="PIRSF" id="PIRSF011844">
    <property type="entry name" value="Suppressor_of_fused_protein"/>
    <property type="match status" value="1"/>
</dbReference>
<reference evidence="3 4" key="1">
    <citation type="submission" date="2024-03" db="EMBL/GenBank/DDBJ databases">
        <title>Adaptation during the transition from Ophiocordyceps entomopathogen to insect associate is accompanied by gene loss and intensified selection.</title>
        <authorList>
            <person name="Ward C.M."/>
            <person name="Onetto C.A."/>
            <person name="Borneman A.R."/>
        </authorList>
    </citation>
    <scope>NUCLEOTIDE SEQUENCE [LARGE SCALE GENOMIC DNA]</scope>
    <source>
        <strain evidence="3">AWRI1</strain>
        <tissue evidence="3">Single Adult Female</tissue>
    </source>
</reference>
<dbReference type="GO" id="GO:0005737">
    <property type="term" value="C:cytoplasm"/>
    <property type="evidence" value="ECO:0007669"/>
    <property type="project" value="TreeGrafter"/>
</dbReference>
<dbReference type="Proteomes" id="UP001367676">
    <property type="component" value="Unassembled WGS sequence"/>
</dbReference>
<dbReference type="InterPro" id="IPR020941">
    <property type="entry name" value="SUFU-like_domain"/>
</dbReference>
<dbReference type="InterPro" id="IPR016591">
    <property type="entry name" value="Suppressor_of_fused_euk"/>
</dbReference>
<accession>A0AAN9Y0R8</accession>
<dbReference type="PANTHER" id="PTHR10928:SF2">
    <property type="entry name" value="SUPPRESSOR OF FUSED HOMOLOG"/>
    <property type="match status" value="1"/>
</dbReference>
<evidence type="ECO:0000313" key="4">
    <source>
        <dbReference type="Proteomes" id="UP001367676"/>
    </source>
</evidence>
<evidence type="ECO:0000259" key="2">
    <source>
        <dbReference type="Pfam" id="PF12470"/>
    </source>
</evidence>
<dbReference type="EMBL" id="JBBCAQ010000034">
    <property type="protein sequence ID" value="KAK7580137.1"/>
    <property type="molecule type" value="Genomic_DNA"/>
</dbReference>
<organism evidence="3 4">
    <name type="scientific">Parthenolecanium corni</name>
    <dbReference type="NCBI Taxonomy" id="536013"/>
    <lineage>
        <taxon>Eukaryota</taxon>
        <taxon>Metazoa</taxon>
        <taxon>Ecdysozoa</taxon>
        <taxon>Arthropoda</taxon>
        <taxon>Hexapoda</taxon>
        <taxon>Insecta</taxon>
        <taxon>Pterygota</taxon>
        <taxon>Neoptera</taxon>
        <taxon>Paraneoptera</taxon>
        <taxon>Hemiptera</taxon>
        <taxon>Sternorrhyncha</taxon>
        <taxon>Coccoidea</taxon>
        <taxon>Coccidae</taxon>
        <taxon>Parthenolecanium</taxon>
    </lineage>
</organism>
<dbReference type="GO" id="GO:0005634">
    <property type="term" value="C:nucleus"/>
    <property type="evidence" value="ECO:0007669"/>
    <property type="project" value="TreeGrafter"/>
</dbReference>
<gene>
    <name evidence="3" type="ORF">V9T40_000766</name>
</gene>
<evidence type="ECO:0000313" key="3">
    <source>
        <dbReference type="EMBL" id="KAK7580137.1"/>
    </source>
</evidence>
<keyword evidence="4" id="KW-1185">Reference proteome</keyword>
<dbReference type="InterPro" id="IPR038489">
    <property type="entry name" value="SUFU_C_sf"/>
</dbReference>
<dbReference type="InterPro" id="IPR037181">
    <property type="entry name" value="SUFU_N"/>
</dbReference>
<comment type="caution">
    <text evidence="3">The sequence shown here is derived from an EMBL/GenBank/DDBJ whole genome shotgun (WGS) entry which is preliminary data.</text>
</comment>
<dbReference type="Gene3D" id="3.30.1360.230">
    <property type="entry name" value="Sufu, C-terminal domain"/>
    <property type="match status" value="1"/>
</dbReference>
<dbReference type="Pfam" id="PF12470">
    <property type="entry name" value="SUFU_C"/>
    <property type="match status" value="1"/>
</dbReference>
<protein>
    <recommendedName>
        <fullName evidence="5">Suppressor of fused homolog</fullName>
    </recommendedName>
</protein>
<evidence type="ECO:0000259" key="1">
    <source>
        <dbReference type="Pfam" id="PF05076"/>
    </source>
</evidence>
<feature type="domain" description="Suppressor of fused C-terminal" evidence="2">
    <location>
        <begin position="238"/>
        <end position="430"/>
    </location>
</feature>
<feature type="domain" description="Suppressor of fused-like" evidence="1">
    <location>
        <begin position="46"/>
        <end position="223"/>
    </location>
</feature>
<dbReference type="InterPro" id="IPR007768">
    <property type="entry name" value="Suppressor_of_fused"/>
</dbReference>
<dbReference type="SUPFAM" id="SSF103359">
    <property type="entry name" value="Suppressor of Fused, N-terminal domain"/>
    <property type="match status" value="1"/>
</dbReference>
<dbReference type="Pfam" id="PF05076">
    <property type="entry name" value="SUFU"/>
    <property type="match status" value="1"/>
</dbReference>
<evidence type="ECO:0008006" key="5">
    <source>
        <dbReference type="Google" id="ProtNLM"/>
    </source>
</evidence>
<dbReference type="PANTHER" id="PTHR10928">
    <property type="entry name" value="SUPPRESSOR OF FUSED"/>
    <property type="match status" value="1"/>
</dbReference>
<sequence length="443" mass="49693">METNSSRNFIVIPAPLQALHQACRMVYPNQTNPLQVSALVKYWLGGPDPLDYISMFSNDGVPEQRIPPHWHYVSFGLSDLHGDGRVHKFSGPGLPSGFGFELTFRLKKSPEETAPPTWPANLMQSLAKYVFKSGNTLAIGDHVSWHCGLDGKKSSKIHHLLLDRDPQLASVENVSGIVDFVQIVGVFLEELEAAQRWNGMGVLNILKTLPKSGGPWLVTDMTRAKSIFELDESVKAAIENGIINEGSNLSGVNSTCVWSDRFIPRKEIPNYVYNKEEFMKTYCQLIKSSVEMDLNEQQWHSFSSGDNIDDSQITECPLRVLDCLHIVLNKEAGYLLPLVVSGRLKHGRHFTFKSVIHNVAITFVAPNVTGTSKYVSASQPYAVYGSWVQIYIPEDFILELDAAVNIFNEKNQISLPQTFYWPYRSLAISVISENDPMVMEEEN</sequence>
<proteinExistence type="predicted"/>
<name>A0AAN9Y0R8_9HEMI</name>
<dbReference type="AlphaFoldDB" id="A0AAN9Y0R8"/>